<proteinExistence type="predicted"/>
<evidence type="ECO:0000259" key="1">
    <source>
        <dbReference type="Pfam" id="PF19480"/>
    </source>
</evidence>
<dbReference type="CDD" id="cd07005">
    <property type="entry name" value="cupin_WbuC-like"/>
    <property type="match status" value="1"/>
</dbReference>
<evidence type="ECO:0000313" key="2">
    <source>
        <dbReference type="EMBL" id="ARO73535.1"/>
    </source>
</evidence>
<dbReference type="SUPFAM" id="SSF51182">
    <property type="entry name" value="RmlC-like cupins"/>
    <property type="match status" value="1"/>
</dbReference>
<dbReference type="InterPro" id="IPR011051">
    <property type="entry name" value="RmlC_Cupin_sf"/>
</dbReference>
<dbReference type="Pfam" id="PF19480">
    <property type="entry name" value="DUF6016"/>
    <property type="match status" value="1"/>
</dbReference>
<dbReference type="InterPro" id="IPR046058">
    <property type="entry name" value="WbuC_cupin"/>
</dbReference>
<name>A0A1Z1EDT2_ESCAL</name>
<dbReference type="Gene3D" id="2.60.120.10">
    <property type="entry name" value="Jelly Rolls"/>
    <property type="match status" value="1"/>
</dbReference>
<dbReference type="EMBL" id="KY574598">
    <property type="protein sequence ID" value="ARO73535.1"/>
    <property type="molecule type" value="Genomic_DNA"/>
</dbReference>
<reference evidence="2" key="1">
    <citation type="journal article" date="2017" name="Carbohydr. Res.">
        <title>Structures and gene clusters of the O-antigens of Escherichia albertii O3, O4, O6, and O7.</title>
        <authorList>
            <person name="Naumenko O.I."/>
            <person name="Zheng H."/>
            <person name="Senchenkova S.N."/>
            <person name="Wang H."/>
            <person name="Li Q."/>
            <person name="Shashkov A.S."/>
            <person name="Wang J."/>
            <person name="Knirel Y.A."/>
            <person name="Xiong Y."/>
        </authorList>
    </citation>
    <scope>NUCLEOTIDE SEQUENCE</scope>
    <source>
        <strain evidence="2">T20150072</strain>
    </source>
</reference>
<accession>A0A1Z1EDT2</accession>
<organism evidence="2">
    <name type="scientific">Escherichia albertii</name>
    <dbReference type="NCBI Taxonomy" id="208962"/>
    <lineage>
        <taxon>Bacteria</taxon>
        <taxon>Pseudomonadati</taxon>
        <taxon>Pseudomonadota</taxon>
        <taxon>Gammaproteobacteria</taxon>
        <taxon>Enterobacterales</taxon>
        <taxon>Enterobacteriaceae</taxon>
        <taxon>Escherichia</taxon>
    </lineage>
</organism>
<protein>
    <submittedName>
        <fullName evidence="2">WclT</fullName>
    </submittedName>
</protein>
<dbReference type="RefSeq" id="WP_016242239.1">
    <property type="nucleotide sequence ID" value="NZ_CP099912.1"/>
</dbReference>
<sequence length="155" mass="17892">MKDNLSFSKLISEAEINSRNRSHLNLHESFSDPIQKTLICCCSNTYIPPHYHKFAHQSELFIRLKGCFSLLIFSVDGVLTRRITIDEENPLYEIKPGVIHTVVALDRHNILLEIKRGPYVESEAKNFPDWVTLENSDNQLDLERLRTLKVGDKLS</sequence>
<dbReference type="AlphaFoldDB" id="A0A1Z1EDT2"/>
<feature type="domain" description="Cupin fold metalloprotein WbuC cupin" evidence="1">
    <location>
        <begin position="5"/>
        <end position="84"/>
    </location>
</feature>
<dbReference type="InterPro" id="IPR014710">
    <property type="entry name" value="RmlC-like_jellyroll"/>
</dbReference>
<dbReference type="InterPro" id="IPR027565">
    <property type="entry name" value="Cupin_WbuC"/>
</dbReference>
<dbReference type="NCBIfam" id="TIGR04366">
    <property type="entry name" value="cupin_WbuC"/>
    <property type="match status" value="1"/>
</dbReference>